<name>I0AHW3_IGNAJ</name>
<evidence type="ECO:0000313" key="6">
    <source>
        <dbReference type="EMBL" id="AFH48570.1"/>
    </source>
</evidence>
<dbReference type="Gene3D" id="1.20.120.520">
    <property type="entry name" value="nmb1532 protein domain like"/>
    <property type="match status" value="1"/>
</dbReference>
<evidence type="ECO:0000256" key="1">
    <source>
        <dbReference type="ARBA" id="ARBA00004496"/>
    </source>
</evidence>
<gene>
    <name evidence="6" type="ordered locus">IALB_0858</name>
</gene>
<dbReference type="Proteomes" id="UP000007394">
    <property type="component" value="Chromosome"/>
</dbReference>
<protein>
    <recommendedName>
        <fullName evidence="5">Hemerythrin-like domain-containing protein</fullName>
    </recommendedName>
</protein>
<evidence type="ECO:0000256" key="4">
    <source>
        <dbReference type="ARBA" id="ARBA00023004"/>
    </source>
</evidence>
<dbReference type="PANTHER" id="PTHR36438">
    <property type="entry name" value="IRON-SULFUR CLUSTER REPAIR PROTEIN YTFE"/>
    <property type="match status" value="1"/>
</dbReference>
<evidence type="ECO:0000259" key="5">
    <source>
        <dbReference type="Pfam" id="PF01814"/>
    </source>
</evidence>
<dbReference type="eggNOG" id="COG2846">
    <property type="taxonomic scope" value="Bacteria"/>
</dbReference>
<sequence>MDIDVITEDIIKMHTELLTDKNFNVESLLNKVETEKTVHELLDKVIKNLKHHIYKEEKILFPYLVNLAKAVREEIPFEKPYFETVINPIKIMESDHEQIKEGIEQLQKILNDEPNPTKINSSVKEKIKNLIEYINKVIYLENKILFPKALSLENKILTSS</sequence>
<dbReference type="Pfam" id="PF01814">
    <property type="entry name" value="Hemerythrin"/>
    <property type="match status" value="1"/>
</dbReference>
<dbReference type="InterPro" id="IPR019903">
    <property type="entry name" value="RIC_family"/>
</dbReference>
<feature type="domain" description="Hemerythrin-like" evidence="5">
    <location>
        <begin position="7"/>
        <end position="149"/>
    </location>
</feature>
<comment type="subcellular location">
    <subcellularLocation>
        <location evidence="1">Cytoplasm</location>
    </subcellularLocation>
</comment>
<dbReference type="PANTHER" id="PTHR36438:SF1">
    <property type="entry name" value="IRON-SULFUR CLUSTER REPAIR PROTEIN YTFE"/>
    <property type="match status" value="1"/>
</dbReference>
<dbReference type="AlphaFoldDB" id="I0AHW3"/>
<proteinExistence type="predicted"/>
<dbReference type="GO" id="GO:0046872">
    <property type="term" value="F:metal ion binding"/>
    <property type="evidence" value="ECO:0007669"/>
    <property type="project" value="UniProtKB-KW"/>
</dbReference>
<evidence type="ECO:0000256" key="3">
    <source>
        <dbReference type="ARBA" id="ARBA00022723"/>
    </source>
</evidence>
<dbReference type="STRING" id="945713.IALB_0858"/>
<evidence type="ECO:0000313" key="7">
    <source>
        <dbReference type="Proteomes" id="UP000007394"/>
    </source>
</evidence>
<dbReference type="HOGENOM" id="CLU_076075_3_0_10"/>
<dbReference type="GO" id="GO:0005737">
    <property type="term" value="C:cytoplasm"/>
    <property type="evidence" value="ECO:0007669"/>
    <property type="project" value="UniProtKB-SubCell"/>
</dbReference>
<dbReference type="KEGG" id="ial:IALB_0858"/>
<evidence type="ECO:0000256" key="2">
    <source>
        <dbReference type="ARBA" id="ARBA00022490"/>
    </source>
</evidence>
<reference evidence="6 7" key="1">
    <citation type="journal article" date="2012" name="Front. Microbiol.">
        <title>Complete genome of Ignavibacterium album, a metabolically versatile, flagellated, facultative anaerobe from the phylum Chlorobi.</title>
        <authorList>
            <person name="Liu Z."/>
            <person name="Frigaard N.-U."/>
            <person name="Vogl K."/>
            <person name="Iino T."/>
            <person name="Ohkuma M."/>
            <person name="Overmann J."/>
            <person name="Bryant D.A."/>
        </authorList>
    </citation>
    <scope>NUCLEOTIDE SEQUENCE [LARGE SCALE GENOMIC DNA]</scope>
    <source>
        <strain evidence="7">DSM 19864 / JCM 16511 / NBRC 101810 / Mat9-16</strain>
    </source>
</reference>
<keyword evidence="4" id="KW-0408">Iron</keyword>
<organism evidence="6 7">
    <name type="scientific">Ignavibacterium album (strain DSM 19864 / JCM 16511 / NBRC 101810 / Mat9-16)</name>
    <dbReference type="NCBI Taxonomy" id="945713"/>
    <lineage>
        <taxon>Bacteria</taxon>
        <taxon>Pseudomonadati</taxon>
        <taxon>Ignavibacteriota</taxon>
        <taxon>Ignavibacteria</taxon>
        <taxon>Ignavibacteriales</taxon>
        <taxon>Ignavibacteriaceae</taxon>
        <taxon>Ignavibacterium</taxon>
    </lineage>
</organism>
<dbReference type="EMBL" id="CP003418">
    <property type="protein sequence ID" value="AFH48570.1"/>
    <property type="molecule type" value="Genomic_DNA"/>
</dbReference>
<keyword evidence="7" id="KW-1185">Reference proteome</keyword>
<accession>I0AHW3</accession>
<keyword evidence="3" id="KW-0479">Metal-binding</keyword>
<dbReference type="InterPro" id="IPR012312">
    <property type="entry name" value="Hemerythrin-like"/>
</dbReference>
<keyword evidence="2" id="KW-0963">Cytoplasm</keyword>